<protein>
    <submittedName>
        <fullName evidence="1">Uncharacterized protein</fullName>
    </submittedName>
</protein>
<dbReference type="EMBL" id="AFPZ01000087">
    <property type="protein sequence ID" value="EGQ23161.1"/>
    <property type="molecule type" value="Genomic_DNA"/>
</dbReference>
<dbReference type="Proteomes" id="UP000005316">
    <property type="component" value="Unassembled WGS sequence"/>
</dbReference>
<comment type="caution">
    <text evidence="1">The sequence shown here is derived from an EMBL/GenBank/DDBJ whole genome shotgun (WGS) entry which is preliminary data.</text>
</comment>
<organism evidence="1 2">
    <name type="scientific">Sporosarcina newyorkensis 2681</name>
    <dbReference type="NCBI Taxonomy" id="1027292"/>
    <lineage>
        <taxon>Bacteria</taxon>
        <taxon>Bacillati</taxon>
        <taxon>Bacillota</taxon>
        <taxon>Bacilli</taxon>
        <taxon>Bacillales</taxon>
        <taxon>Caryophanaceae</taxon>
        <taxon>Sporosarcina</taxon>
    </lineage>
</organism>
<sequence>MNIKFAKRLLMIKESNVIVKGICLKKAIISDIVNNELRMGAGR</sequence>
<dbReference type="HOGENOM" id="CLU_3239843_0_0_9"/>
<name>F9DVA1_9BACL</name>
<reference evidence="1 2" key="1">
    <citation type="submission" date="2011-04" db="EMBL/GenBank/DDBJ databases">
        <authorList>
            <person name="Muzny D."/>
            <person name="Qin X."/>
            <person name="Deng J."/>
            <person name="Jiang H."/>
            <person name="Liu Y."/>
            <person name="Qu J."/>
            <person name="Song X.-Z."/>
            <person name="Zhang L."/>
            <person name="Thornton R."/>
            <person name="Coyle M."/>
            <person name="Francisco L."/>
            <person name="Jackson L."/>
            <person name="Javaid M."/>
            <person name="Korchina V."/>
            <person name="Kovar C."/>
            <person name="Mata R."/>
            <person name="Mathew T."/>
            <person name="Ngo R."/>
            <person name="Nguyen L."/>
            <person name="Nguyen N."/>
            <person name="Okwuonu G."/>
            <person name="Ongeri F."/>
            <person name="Pham C."/>
            <person name="Simmons D."/>
            <person name="Wilczek-Boney K."/>
            <person name="Hale W."/>
            <person name="Jakkamsetti A."/>
            <person name="Pham P."/>
            <person name="Ruth R."/>
            <person name="San Lucas F."/>
            <person name="Warren J."/>
            <person name="Zhang J."/>
            <person name="Zhao Z."/>
            <person name="Zhou C."/>
            <person name="Zhu D."/>
            <person name="Lee S."/>
            <person name="Bess C."/>
            <person name="Blankenburg K."/>
            <person name="Forbes L."/>
            <person name="Fu Q."/>
            <person name="Gubbala S."/>
            <person name="Hirani K."/>
            <person name="Jayaseelan J.C."/>
            <person name="Lara F."/>
            <person name="Munidasa M."/>
            <person name="Palculict T."/>
            <person name="Patil S."/>
            <person name="Pu L.-L."/>
            <person name="Saada N."/>
            <person name="Tang L."/>
            <person name="Weissenberger G."/>
            <person name="Zhu Y."/>
            <person name="Hemphill L."/>
            <person name="Shang Y."/>
            <person name="Youmans B."/>
            <person name="Ayvaz T."/>
            <person name="Ross M."/>
            <person name="Santibanez J."/>
            <person name="Aqrawi P."/>
            <person name="Gross S."/>
            <person name="Joshi V."/>
            <person name="Fowler G."/>
            <person name="Nazareth L."/>
            <person name="Reid J."/>
            <person name="Worley K."/>
            <person name="Petrosino J."/>
            <person name="Highlander S."/>
            <person name="Gibbs R."/>
        </authorList>
    </citation>
    <scope>NUCLEOTIDE SEQUENCE [LARGE SCALE GENOMIC DNA]</scope>
    <source>
        <strain evidence="1 2">2681</strain>
    </source>
</reference>
<dbReference type="AlphaFoldDB" id="F9DVA1"/>
<gene>
    <name evidence="1" type="ORF">HMPREF9372_2732</name>
</gene>
<evidence type="ECO:0000313" key="2">
    <source>
        <dbReference type="Proteomes" id="UP000005316"/>
    </source>
</evidence>
<evidence type="ECO:0000313" key="1">
    <source>
        <dbReference type="EMBL" id="EGQ23161.1"/>
    </source>
</evidence>
<proteinExistence type="predicted"/>
<accession>F9DVA1</accession>